<dbReference type="PROSITE" id="PS50125">
    <property type="entry name" value="GUANYLATE_CYCLASE_2"/>
    <property type="match status" value="1"/>
</dbReference>
<protein>
    <recommendedName>
        <fullName evidence="2">Guanylate cyclase domain-containing protein</fullName>
    </recommendedName>
</protein>
<dbReference type="GO" id="GO:0020037">
    <property type="term" value="F:heme binding"/>
    <property type="evidence" value="ECO:0007669"/>
    <property type="project" value="InterPro"/>
</dbReference>
<dbReference type="SUPFAM" id="SSF111126">
    <property type="entry name" value="Ligand-binding domain in the NO signalling and Golgi transport"/>
    <property type="match status" value="1"/>
</dbReference>
<dbReference type="GO" id="GO:0038060">
    <property type="term" value="P:nitric oxide-cGMP-mediated signaling"/>
    <property type="evidence" value="ECO:0007669"/>
    <property type="project" value="TreeGrafter"/>
</dbReference>
<reference evidence="3 4" key="1">
    <citation type="journal article" date="2019" name="Gigascience">
        <title>Whole-genome sequence of the oriental lung fluke Paragonimus westermani.</title>
        <authorList>
            <person name="Oey H."/>
            <person name="Zakrzewski M."/>
            <person name="Narain K."/>
            <person name="Devi K.R."/>
            <person name="Agatsuma T."/>
            <person name="Nawaratna S."/>
            <person name="Gobert G.N."/>
            <person name="Jones M.K."/>
            <person name="Ragan M.A."/>
            <person name="McManus D.P."/>
            <person name="Krause L."/>
        </authorList>
    </citation>
    <scope>NUCLEOTIDE SEQUENCE [LARGE SCALE GENOMIC DNA]</scope>
    <source>
        <strain evidence="3 4">IND2009</strain>
    </source>
</reference>
<dbReference type="SMART" id="SM00044">
    <property type="entry name" value="CYCc"/>
    <property type="match status" value="1"/>
</dbReference>
<feature type="domain" description="Guanylate cyclase" evidence="2">
    <location>
        <begin position="237"/>
        <end position="335"/>
    </location>
</feature>
<dbReference type="GO" id="GO:0004383">
    <property type="term" value="F:guanylate cyclase activity"/>
    <property type="evidence" value="ECO:0007669"/>
    <property type="project" value="UniProtKB-EC"/>
</dbReference>
<accession>A0A5J4NSU7</accession>
<sequence>MRRVYDEGLLPKLYAAASRVLDIPEEDIKHETGRLFVAFVAGKGYQNLLSVLGRELRDFLNGLDNLHEFLRDTFPKIRPPSFFCVNESGSGITIEYRSQRQGFVPFFIGWMEEMSKVIYNTEMKITIMLHTNTIFELVSVESDKMLGRKKLQRTDSQEEQANSTGMKLRGQMKFMQEWDALAFLGTPIMSNVNAMWEMGLFLNDLCMHDSSREMVLAGEQQAAELKLALEQTFEDMTLLLSDVVGFTSICSGLDPLGVVSLLNRLYGCFDGLTEKHKVYKVETVGDAYLIASGCPVRTHLHAAFIAEVALDMVQSVKMVKDESKDPPESVRIRVGKPLFKQK</sequence>
<keyword evidence="1" id="KW-0456">Lyase</keyword>
<dbReference type="EMBL" id="QNGE01000972">
    <property type="protein sequence ID" value="KAA3678757.1"/>
    <property type="molecule type" value="Genomic_DNA"/>
</dbReference>
<evidence type="ECO:0000256" key="1">
    <source>
        <dbReference type="ARBA" id="ARBA00023239"/>
    </source>
</evidence>
<dbReference type="SUPFAM" id="SSF55073">
    <property type="entry name" value="Nucleotide cyclase"/>
    <property type="match status" value="1"/>
</dbReference>
<dbReference type="PANTHER" id="PTHR45655:SF10">
    <property type="entry name" value="SOLUBLE GUANYLATE CYCLASE 88E"/>
    <property type="match status" value="1"/>
</dbReference>
<dbReference type="PANTHER" id="PTHR45655">
    <property type="entry name" value="GUANYLATE CYCLASE SOLUBLE SUBUNIT BETA-2"/>
    <property type="match status" value="1"/>
</dbReference>
<dbReference type="InterPro" id="IPR029787">
    <property type="entry name" value="Nucleotide_cyclase"/>
</dbReference>
<dbReference type="InterPro" id="IPR024096">
    <property type="entry name" value="NO_sig/Golgi_transp_ligand-bd"/>
</dbReference>
<organism evidence="3 4">
    <name type="scientific">Paragonimus westermani</name>
    <dbReference type="NCBI Taxonomy" id="34504"/>
    <lineage>
        <taxon>Eukaryota</taxon>
        <taxon>Metazoa</taxon>
        <taxon>Spiralia</taxon>
        <taxon>Lophotrochozoa</taxon>
        <taxon>Platyhelminthes</taxon>
        <taxon>Trematoda</taxon>
        <taxon>Digenea</taxon>
        <taxon>Plagiorchiida</taxon>
        <taxon>Troglotremata</taxon>
        <taxon>Troglotrematidae</taxon>
        <taxon>Paragonimus</taxon>
    </lineage>
</organism>
<dbReference type="GO" id="GO:0070482">
    <property type="term" value="P:response to oxygen levels"/>
    <property type="evidence" value="ECO:0007669"/>
    <property type="project" value="TreeGrafter"/>
</dbReference>
<dbReference type="GO" id="GO:0008074">
    <property type="term" value="C:guanylate cyclase complex, soluble"/>
    <property type="evidence" value="ECO:0007669"/>
    <property type="project" value="TreeGrafter"/>
</dbReference>
<dbReference type="Gene3D" id="3.90.1520.10">
    <property type="entry name" value="H-NOX domain"/>
    <property type="match status" value="1"/>
</dbReference>
<dbReference type="CDD" id="cd07302">
    <property type="entry name" value="CHD"/>
    <property type="match status" value="1"/>
</dbReference>
<dbReference type="GO" id="GO:0005525">
    <property type="term" value="F:GTP binding"/>
    <property type="evidence" value="ECO:0007669"/>
    <property type="project" value="UniProtKB-KW"/>
</dbReference>
<comment type="caution">
    <text evidence="3">The sequence shown here is derived from an EMBL/GenBank/DDBJ whole genome shotgun (WGS) entry which is preliminary data.</text>
</comment>
<name>A0A5J4NSU7_9TREM</name>
<dbReference type="Proteomes" id="UP000324629">
    <property type="component" value="Unassembled WGS sequence"/>
</dbReference>
<evidence type="ECO:0000259" key="2">
    <source>
        <dbReference type="PROSITE" id="PS50125"/>
    </source>
</evidence>
<dbReference type="InterPro" id="IPR001054">
    <property type="entry name" value="A/G_cyclase"/>
</dbReference>
<dbReference type="InterPro" id="IPR011644">
    <property type="entry name" value="Heme_NO-bd"/>
</dbReference>
<dbReference type="AlphaFoldDB" id="A0A5J4NSU7"/>
<dbReference type="Pfam" id="PF00211">
    <property type="entry name" value="Guanylate_cyc"/>
    <property type="match status" value="1"/>
</dbReference>
<gene>
    <name evidence="3" type="ORF">DEA37_0003550</name>
</gene>
<dbReference type="InterPro" id="IPR038158">
    <property type="entry name" value="H-NOX_domain_sf"/>
</dbReference>
<keyword evidence="4" id="KW-1185">Reference proteome</keyword>
<proteinExistence type="predicted"/>
<evidence type="ECO:0000313" key="4">
    <source>
        <dbReference type="Proteomes" id="UP000324629"/>
    </source>
</evidence>
<dbReference type="Pfam" id="PF07700">
    <property type="entry name" value="HNOB"/>
    <property type="match status" value="1"/>
</dbReference>
<evidence type="ECO:0000313" key="3">
    <source>
        <dbReference type="EMBL" id="KAA3678757.1"/>
    </source>
</evidence>
<dbReference type="Gene3D" id="3.30.70.1230">
    <property type="entry name" value="Nucleotide cyclase"/>
    <property type="match status" value="1"/>
</dbReference>